<dbReference type="EMBL" id="AAGK01000002">
    <property type="protein sequence ID" value="EAN32721.1"/>
    <property type="molecule type" value="Genomic_DNA"/>
</dbReference>
<dbReference type="Pfam" id="PF01048">
    <property type="entry name" value="PNP_UDP_1"/>
    <property type="match status" value="1"/>
</dbReference>
<dbReference type="SUPFAM" id="SSF53167">
    <property type="entry name" value="Purine and uridine phosphorylases"/>
    <property type="match status" value="1"/>
</dbReference>
<proteinExistence type="predicted"/>
<evidence type="ECO:0000259" key="1">
    <source>
        <dbReference type="Pfam" id="PF01048"/>
    </source>
</evidence>
<dbReference type="FunCoup" id="Q4N552">
    <property type="interactions" value="19"/>
</dbReference>
<dbReference type="AlphaFoldDB" id="Q4N552"/>
<reference evidence="2 3" key="1">
    <citation type="journal article" date="2005" name="Science">
        <title>Genome sequence of Theileria parva, a bovine pathogen that transforms lymphocytes.</title>
        <authorList>
            <person name="Gardner M.J."/>
            <person name="Bishop R."/>
            <person name="Shah T."/>
            <person name="de Villiers E.P."/>
            <person name="Carlton J.M."/>
            <person name="Hall N."/>
            <person name="Ren Q."/>
            <person name="Paulsen I.T."/>
            <person name="Pain A."/>
            <person name="Berriman M."/>
            <person name="Wilson R.J.M."/>
            <person name="Sato S."/>
            <person name="Ralph S.A."/>
            <person name="Mann D.J."/>
            <person name="Xiong Z."/>
            <person name="Shallom S.J."/>
            <person name="Weidman J."/>
            <person name="Jiang L."/>
            <person name="Lynn J."/>
            <person name="Weaver B."/>
            <person name="Shoaibi A."/>
            <person name="Domingo A.R."/>
            <person name="Wasawo D."/>
            <person name="Crabtree J."/>
            <person name="Wortman J.R."/>
            <person name="Haas B."/>
            <person name="Angiuoli S.V."/>
            <person name="Creasy T.H."/>
            <person name="Lu C."/>
            <person name="Suh B."/>
            <person name="Silva J.C."/>
            <person name="Utterback T.R."/>
            <person name="Feldblyum T.V."/>
            <person name="Pertea M."/>
            <person name="Allen J."/>
            <person name="Nierman W.C."/>
            <person name="Taracha E.L.N."/>
            <person name="Salzberg S.L."/>
            <person name="White O.R."/>
            <person name="Fitzhugh H.A."/>
            <person name="Morzaria S."/>
            <person name="Venter J.C."/>
            <person name="Fraser C.M."/>
            <person name="Nene V."/>
        </authorList>
    </citation>
    <scope>NUCLEOTIDE SEQUENCE [LARGE SCALE GENOMIC DNA]</scope>
    <source>
        <strain evidence="2 3">Muguga</strain>
    </source>
</reference>
<dbReference type="PANTHER" id="PTHR43691">
    <property type="entry name" value="URIDINE PHOSPHORYLASE"/>
    <property type="match status" value="1"/>
</dbReference>
<dbReference type="GO" id="GO:0005829">
    <property type="term" value="C:cytosol"/>
    <property type="evidence" value="ECO:0007669"/>
    <property type="project" value="TreeGrafter"/>
</dbReference>
<dbReference type="GeneID" id="3501420"/>
<sequence length="254" mass="28183">MEYEDCKLLIRMGVPKKRIHKAAIVTENLYHFHLFPKLGKNYHEFKEFSCYKIAEVEVDGEMILIVYHGVSGTAASPIMKELLEMGVKIVIRCGICGANNPSTVKSGDLSITYASVRDDSSSLAEIDVKYPAVADYDVIDCLVDTSDEFGVKASLGINYTTDSYYRKTCKEDHMYTYGKHNITDTDEAETATIFVLSSLYGAKAGAIMTIDGFPLLWSSGKSNSGKKEVDKGIENMMRIGLKAASTLSKRFFNN</sequence>
<dbReference type="PANTHER" id="PTHR43691:SF11">
    <property type="entry name" value="FI09636P-RELATED"/>
    <property type="match status" value="1"/>
</dbReference>
<accession>Q4N552</accession>
<feature type="domain" description="Nucleoside phosphorylase" evidence="1">
    <location>
        <begin position="22"/>
        <end position="230"/>
    </location>
</feature>
<dbReference type="Gene3D" id="3.40.50.1580">
    <property type="entry name" value="Nucleoside phosphorylase domain"/>
    <property type="match status" value="1"/>
</dbReference>
<comment type="caution">
    <text evidence="2">The sequence shown here is derived from an EMBL/GenBank/DDBJ whole genome shotgun (WGS) entry which is preliminary data.</text>
</comment>
<organism evidence="2 3">
    <name type="scientific">Theileria parva</name>
    <name type="common">East coast fever infection agent</name>
    <dbReference type="NCBI Taxonomy" id="5875"/>
    <lineage>
        <taxon>Eukaryota</taxon>
        <taxon>Sar</taxon>
        <taxon>Alveolata</taxon>
        <taxon>Apicomplexa</taxon>
        <taxon>Aconoidasida</taxon>
        <taxon>Piroplasmida</taxon>
        <taxon>Theileriidae</taxon>
        <taxon>Theileria</taxon>
    </lineage>
</organism>
<dbReference type="InParanoid" id="Q4N552"/>
<dbReference type="GO" id="GO:0004850">
    <property type="term" value="F:uridine phosphorylase activity"/>
    <property type="evidence" value="ECO:0007669"/>
    <property type="project" value="TreeGrafter"/>
</dbReference>
<dbReference type="GO" id="GO:0006218">
    <property type="term" value="P:uridine catabolic process"/>
    <property type="evidence" value="ECO:0007669"/>
    <property type="project" value="TreeGrafter"/>
</dbReference>
<protein>
    <submittedName>
        <fullName evidence="2">Purine nucleoside phosphorylase, putative</fullName>
    </submittedName>
</protein>
<gene>
    <name evidence="2" type="ordered locus">TP02_0438</name>
</gene>
<name>Q4N552_THEPA</name>
<evidence type="ECO:0000313" key="2">
    <source>
        <dbReference type="EMBL" id="EAN32721.1"/>
    </source>
</evidence>
<dbReference type="InterPro" id="IPR035994">
    <property type="entry name" value="Nucleoside_phosphorylase_sf"/>
</dbReference>
<dbReference type="Proteomes" id="UP000001949">
    <property type="component" value="Unassembled WGS sequence"/>
</dbReference>
<keyword evidence="3" id="KW-1185">Reference proteome</keyword>
<dbReference type="eggNOG" id="ENOG502S9ZM">
    <property type="taxonomic scope" value="Eukaryota"/>
</dbReference>
<dbReference type="InterPro" id="IPR000845">
    <property type="entry name" value="Nucleoside_phosphorylase_d"/>
</dbReference>
<dbReference type="VEuPathDB" id="PiroplasmaDB:TpMuguga_02g00438"/>
<dbReference type="OMA" id="MSDVFHL"/>
<dbReference type="KEGG" id="tpv:TP02_0438"/>
<evidence type="ECO:0000313" key="3">
    <source>
        <dbReference type="Proteomes" id="UP000001949"/>
    </source>
</evidence>